<dbReference type="PANTHER" id="PTHR31719">
    <property type="entry name" value="NAC TRANSCRIPTION FACTOR 56"/>
    <property type="match status" value="1"/>
</dbReference>
<dbReference type="EMBL" id="CM018035">
    <property type="protein sequence ID" value="KAA8542686.1"/>
    <property type="molecule type" value="Genomic_DNA"/>
</dbReference>
<proteinExistence type="predicted"/>
<gene>
    <name evidence="6" type="ORF">F0562_023815</name>
</gene>
<organism evidence="6 7">
    <name type="scientific">Nyssa sinensis</name>
    <dbReference type="NCBI Taxonomy" id="561372"/>
    <lineage>
        <taxon>Eukaryota</taxon>
        <taxon>Viridiplantae</taxon>
        <taxon>Streptophyta</taxon>
        <taxon>Embryophyta</taxon>
        <taxon>Tracheophyta</taxon>
        <taxon>Spermatophyta</taxon>
        <taxon>Magnoliopsida</taxon>
        <taxon>eudicotyledons</taxon>
        <taxon>Gunneridae</taxon>
        <taxon>Pentapetalae</taxon>
        <taxon>asterids</taxon>
        <taxon>Cornales</taxon>
        <taxon>Nyssaceae</taxon>
        <taxon>Nyssa</taxon>
    </lineage>
</organism>
<dbReference type="GO" id="GO:0048731">
    <property type="term" value="P:system development"/>
    <property type="evidence" value="ECO:0007669"/>
    <property type="project" value="TreeGrafter"/>
</dbReference>
<evidence type="ECO:0000256" key="2">
    <source>
        <dbReference type="ARBA" id="ARBA00023125"/>
    </source>
</evidence>
<dbReference type="SUPFAM" id="SSF101941">
    <property type="entry name" value="NAC domain"/>
    <property type="match status" value="1"/>
</dbReference>
<keyword evidence="2" id="KW-0238">DNA-binding</keyword>
<dbReference type="Gene3D" id="2.170.150.80">
    <property type="entry name" value="NAC domain"/>
    <property type="match status" value="1"/>
</dbReference>
<evidence type="ECO:0000256" key="4">
    <source>
        <dbReference type="ARBA" id="ARBA00023242"/>
    </source>
</evidence>
<dbReference type="PROSITE" id="PS51005">
    <property type="entry name" value="NAC"/>
    <property type="match status" value="1"/>
</dbReference>
<evidence type="ECO:0000256" key="1">
    <source>
        <dbReference type="ARBA" id="ARBA00023015"/>
    </source>
</evidence>
<reference evidence="6 7" key="1">
    <citation type="submission" date="2019-09" db="EMBL/GenBank/DDBJ databases">
        <title>A chromosome-level genome assembly of the Chinese tupelo Nyssa sinensis.</title>
        <authorList>
            <person name="Yang X."/>
            <person name="Kang M."/>
            <person name="Yang Y."/>
            <person name="Xiong H."/>
            <person name="Wang M."/>
            <person name="Zhang Z."/>
            <person name="Wang Z."/>
            <person name="Wu H."/>
            <person name="Ma T."/>
            <person name="Liu J."/>
            <person name="Xi Z."/>
        </authorList>
    </citation>
    <scope>NUCLEOTIDE SEQUENCE [LARGE SCALE GENOMIC DNA]</scope>
    <source>
        <strain evidence="6">J267</strain>
        <tissue evidence="6">Leaf</tissue>
    </source>
</reference>
<dbReference type="AlphaFoldDB" id="A0A5J5BJ51"/>
<sequence>MSGFSPFDVDEDHSRKRKAMAFGFGPGIRFYPTDQELIQDYLLYKVIGIPLVLEDLVKESDLYGDKEPWEIFDTAAERIQYFFTKLKKNSVVGSRFSRTVGKGTWKGLDGRKQILDHQGRLIGSKRSFTCVNVNKSRAAAAGHSHYRWIMKEYSLDGINLGLSKAKDYVLCRIKYKNQGQKRPLIITTTHQSSSTTTDREGVPLPLAITATTTSHPPPLQYDYFNSRQDDDQLLEGSSIGSIGGQHVAQQPRNLNEQLCIGDGDGDLHFPQEPTNINIEPFDLSCDYTIDDLLNSFSEEEFADDVPWNTGCLAGVGELVPKNGTKVELQCLLVLHQALAR</sequence>
<keyword evidence="3" id="KW-0804">Transcription</keyword>
<dbReference type="InterPro" id="IPR003441">
    <property type="entry name" value="NAC-dom"/>
</dbReference>
<evidence type="ECO:0000313" key="6">
    <source>
        <dbReference type="EMBL" id="KAA8542686.1"/>
    </source>
</evidence>
<dbReference type="OrthoDB" id="774757at2759"/>
<evidence type="ECO:0000313" key="7">
    <source>
        <dbReference type="Proteomes" id="UP000325577"/>
    </source>
</evidence>
<dbReference type="Proteomes" id="UP000325577">
    <property type="component" value="Linkage Group LG12"/>
</dbReference>
<dbReference type="Pfam" id="PF02365">
    <property type="entry name" value="NAM"/>
    <property type="match status" value="1"/>
</dbReference>
<name>A0A5J5BJ51_9ASTE</name>
<keyword evidence="7" id="KW-1185">Reference proteome</keyword>
<feature type="domain" description="NAC" evidence="5">
    <location>
        <begin position="24"/>
        <end position="176"/>
    </location>
</feature>
<dbReference type="GO" id="GO:0003677">
    <property type="term" value="F:DNA binding"/>
    <property type="evidence" value="ECO:0007669"/>
    <property type="project" value="UniProtKB-KW"/>
</dbReference>
<evidence type="ECO:0000259" key="5">
    <source>
        <dbReference type="PROSITE" id="PS51005"/>
    </source>
</evidence>
<dbReference type="GO" id="GO:0006355">
    <property type="term" value="P:regulation of DNA-templated transcription"/>
    <property type="evidence" value="ECO:0007669"/>
    <property type="project" value="InterPro"/>
</dbReference>
<protein>
    <recommendedName>
        <fullName evidence="5">NAC domain-containing protein</fullName>
    </recommendedName>
</protein>
<dbReference type="PANTHER" id="PTHR31719:SF164">
    <property type="entry name" value="NAC DOMAIN-CONTAINING PROTEIN"/>
    <property type="match status" value="1"/>
</dbReference>
<accession>A0A5J5BJ51</accession>
<dbReference type="InterPro" id="IPR036093">
    <property type="entry name" value="NAC_dom_sf"/>
</dbReference>
<keyword evidence="1" id="KW-0805">Transcription regulation</keyword>
<keyword evidence="4" id="KW-0539">Nucleus</keyword>
<evidence type="ECO:0000256" key="3">
    <source>
        <dbReference type="ARBA" id="ARBA00023163"/>
    </source>
</evidence>